<evidence type="ECO:0000256" key="2">
    <source>
        <dbReference type="SAM" id="MobiDB-lite"/>
    </source>
</evidence>
<feature type="region of interest" description="Disordered" evidence="2">
    <location>
        <begin position="89"/>
        <end position="114"/>
    </location>
</feature>
<dbReference type="AlphaFoldDB" id="A0A381Q3N5"/>
<dbReference type="GO" id="GO:0030527">
    <property type="term" value="F:structural constituent of chromatin"/>
    <property type="evidence" value="ECO:0007669"/>
    <property type="project" value="InterPro"/>
</dbReference>
<dbReference type="CDD" id="cd14435">
    <property type="entry name" value="SPO1_TF1_like"/>
    <property type="match status" value="1"/>
</dbReference>
<evidence type="ECO:0000313" key="3">
    <source>
        <dbReference type="EMBL" id="SUZ73951.1"/>
    </source>
</evidence>
<gene>
    <name evidence="3" type="ORF">METZ01_LOCUS26805</name>
</gene>
<protein>
    <recommendedName>
        <fullName evidence="4">Integration host factor</fullName>
    </recommendedName>
</protein>
<evidence type="ECO:0008006" key="4">
    <source>
        <dbReference type="Google" id="ProtNLM"/>
    </source>
</evidence>
<organism evidence="3">
    <name type="scientific">marine metagenome</name>
    <dbReference type="NCBI Taxonomy" id="408172"/>
    <lineage>
        <taxon>unclassified sequences</taxon>
        <taxon>metagenomes</taxon>
        <taxon>ecological metagenomes</taxon>
    </lineage>
</organism>
<dbReference type="InterPro" id="IPR010992">
    <property type="entry name" value="IHF-like_DNA-bd_dom_sf"/>
</dbReference>
<dbReference type="PANTHER" id="PTHR33175">
    <property type="entry name" value="DNA-BINDING PROTEIN HU"/>
    <property type="match status" value="1"/>
</dbReference>
<keyword evidence="1" id="KW-0238">DNA-binding</keyword>
<dbReference type="InterPro" id="IPR000119">
    <property type="entry name" value="Hist_DNA-bd"/>
</dbReference>
<dbReference type="SUPFAM" id="SSF47729">
    <property type="entry name" value="IHF-like DNA-binding proteins"/>
    <property type="match status" value="1"/>
</dbReference>
<dbReference type="PANTHER" id="PTHR33175:SF3">
    <property type="entry name" value="DNA-BINDING PROTEIN HU-BETA"/>
    <property type="match status" value="1"/>
</dbReference>
<dbReference type="Pfam" id="PF00216">
    <property type="entry name" value="Bac_DNA_binding"/>
    <property type="match status" value="1"/>
</dbReference>
<dbReference type="GO" id="GO:0005829">
    <property type="term" value="C:cytosol"/>
    <property type="evidence" value="ECO:0007669"/>
    <property type="project" value="TreeGrafter"/>
</dbReference>
<sequence>MNKSDLIAAMADRAGVSNKDAGGCLDAFFDVVAGEVAAGGDKVSIPGWLSFEQVTRAARMGRNPRTGESIHVPATKACKVSVGSKLKAAAKSGGPAEAEEPEEAAEAAPESPSW</sequence>
<dbReference type="Gene3D" id="4.10.520.10">
    <property type="entry name" value="IHF-like DNA-binding proteins"/>
    <property type="match status" value="1"/>
</dbReference>
<name>A0A381Q3N5_9ZZZZ</name>
<dbReference type="SMART" id="SM00411">
    <property type="entry name" value="BHL"/>
    <property type="match status" value="1"/>
</dbReference>
<dbReference type="EMBL" id="UINC01001195">
    <property type="protein sequence ID" value="SUZ73951.1"/>
    <property type="molecule type" value="Genomic_DNA"/>
</dbReference>
<accession>A0A381Q3N5</accession>
<evidence type="ECO:0000256" key="1">
    <source>
        <dbReference type="ARBA" id="ARBA00023125"/>
    </source>
</evidence>
<proteinExistence type="predicted"/>
<dbReference type="GO" id="GO:0003677">
    <property type="term" value="F:DNA binding"/>
    <property type="evidence" value="ECO:0007669"/>
    <property type="project" value="UniProtKB-KW"/>
</dbReference>
<dbReference type="PRINTS" id="PR01727">
    <property type="entry name" value="DNABINDINGHU"/>
</dbReference>
<reference evidence="3" key="1">
    <citation type="submission" date="2018-05" db="EMBL/GenBank/DDBJ databases">
        <authorList>
            <person name="Lanie J.A."/>
            <person name="Ng W.-L."/>
            <person name="Kazmierczak K.M."/>
            <person name="Andrzejewski T.M."/>
            <person name="Davidsen T.M."/>
            <person name="Wayne K.J."/>
            <person name="Tettelin H."/>
            <person name="Glass J.I."/>
            <person name="Rusch D."/>
            <person name="Podicherti R."/>
            <person name="Tsui H.-C.T."/>
            <person name="Winkler M.E."/>
        </authorList>
    </citation>
    <scope>NUCLEOTIDE SEQUENCE</scope>
</reference>